<dbReference type="EMBL" id="BTRK01000001">
    <property type="protein sequence ID" value="GMR33545.1"/>
    <property type="molecule type" value="Genomic_DNA"/>
</dbReference>
<sequence length="71" mass="7727">LDGWSILAPASHRLPPVLDLSRLRISMGTRSPSDATSAKDPGATEPPRPQRLLPAVDLGSTRLQRSNQPFR</sequence>
<proteinExistence type="predicted"/>
<name>A0AAN5C7F7_9BILA</name>
<comment type="caution">
    <text evidence="2">The sequence shown here is derived from an EMBL/GenBank/DDBJ whole genome shotgun (WGS) entry which is preliminary data.</text>
</comment>
<gene>
    <name evidence="2" type="ORF">PMAYCL1PPCAC_03740</name>
</gene>
<feature type="compositionally biased region" description="Polar residues" evidence="1">
    <location>
        <begin position="61"/>
        <end position="71"/>
    </location>
</feature>
<keyword evidence="3" id="KW-1185">Reference proteome</keyword>
<feature type="non-terminal residue" evidence="2">
    <location>
        <position position="71"/>
    </location>
</feature>
<protein>
    <submittedName>
        <fullName evidence="2">Uncharacterized protein</fullName>
    </submittedName>
</protein>
<dbReference type="AlphaFoldDB" id="A0AAN5C7F7"/>
<feature type="non-terminal residue" evidence="2">
    <location>
        <position position="1"/>
    </location>
</feature>
<organism evidence="2 3">
    <name type="scientific">Pristionchus mayeri</name>
    <dbReference type="NCBI Taxonomy" id="1317129"/>
    <lineage>
        <taxon>Eukaryota</taxon>
        <taxon>Metazoa</taxon>
        <taxon>Ecdysozoa</taxon>
        <taxon>Nematoda</taxon>
        <taxon>Chromadorea</taxon>
        <taxon>Rhabditida</taxon>
        <taxon>Rhabditina</taxon>
        <taxon>Diplogasteromorpha</taxon>
        <taxon>Diplogasteroidea</taxon>
        <taxon>Neodiplogasteridae</taxon>
        <taxon>Pristionchus</taxon>
    </lineage>
</organism>
<feature type="region of interest" description="Disordered" evidence="1">
    <location>
        <begin position="28"/>
        <end position="71"/>
    </location>
</feature>
<evidence type="ECO:0000313" key="2">
    <source>
        <dbReference type="EMBL" id="GMR33545.1"/>
    </source>
</evidence>
<accession>A0AAN5C7F7</accession>
<reference evidence="3" key="1">
    <citation type="submission" date="2022-10" db="EMBL/GenBank/DDBJ databases">
        <title>Genome assembly of Pristionchus species.</title>
        <authorList>
            <person name="Yoshida K."/>
            <person name="Sommer R.J."/>
        </authorList>
    </citation>
    <scope>NUCLEOTIDE SEQUENCE [LARGE SCALE GENOMIC DNA]</scope>
    <source>
        <strain evidence="3">RS5460</strain>
    </source>
</reference>
<dbReference type="Proteomes" id="UP001328107">
    <property type="component" value="Unassembled WGS sequence"/>
</dbReference>
<evidence type="ECO:0000313" key="3">
    <source>
        <dbReference type="Proteomes" id="UP001328107"/>
    </source>
</evidence>
<evidence type="ECO:0000256" key="1">
    <source>
        <dbReference type="SAM" id="MobiDB-lite"/>
    </source>
</evidence>